<dbReference type="Proteomes" id="UP000028488">
    <property type="component" value="Chromosome"/>
</dbReference>
<dbReference type="Pfam" id="PF20803">
    <property type="entry name" value="PaaX_M"/>
    <property type="match status" value="1"/>
</dbReference>
<dbReference type="InterPro" id="IPR012906">
    <property type="entry name" value="PaaX-like_N"/>
</dbReference>
<evidence type="ECO:0000259" key="3">
    <source>
        <dbReference type="Pfam" id="PF20803"/>
    </source>
</evidence>
<feature type="domain" description="Transcriptional repressor PaaX-like C-terminal" evidence="2">
    <location>
        <begin position="191"/>
        <end position="271"/>
    </location>
</feature>
<sequence length="281" mass="31305">MIASNRLARQPLPPPSARSMLLTVIGEFLYDAEEGAWTAALMKVLGGMGIEDHAARQLLSRAASAMWIKRERVGRGVRWHLADHGRALAADGIKRSHAFLDGPSPWDDEWLVLTITVPQRKNSVRNRLNGGLTWLGMGNPTPGVWVTPHVDRARELSELISTLGLTESALVLTGNLHPGGLGNHEVVDRAWDLTDLAESYRTLLTQDGASEPGDDDELLLAYIELVSLQQRFMRLDPQLPKELLPEWIGRDGAVLFQRRREQWAAHAHAHWLRVVEESAPK</sequence>
<dbReference type="EMBL" id="CP008947">
    <property type="protein sequence ID" value="AII08416.1"/>
    <property type="molecule type" value="Genomic_DNA"/>
</dbReference>
<evidence type="ECO:0000313" key="4">
    <source>
        <dbReference type="EMBL" id="AII08416.1"/>
    </source>
</evidence>
<dbReference type="PANTHER" id="PTHR30319:SF1">
    <property type="entry name" value="TRANSCRIPTIONAL REPRESSOR PAAX"/>
    <property type="match status" value="1"/>
</dbReference>
<reference evidence="4 5" key="1">
    <citation type="submission" date="2014-07" db="EMBL/GenBank/DDBJ databases">
        <title>Genome Sequence of Rhodococcus opacus Strain R7, a Biodegrader of Mono- and Polycyclic Aromatic Hydrocarbons.</title>
        <authorList>
            <person name="Di Gennaro P."/>
            <person name="Zampolli J."/>
            <person name="Presti I."/>
            <person name="Cappelletti M."/>
            <person name="D'Ursi P."/>
            <person name="Orro A."/>
            <person name="Mezzelani A."/>
            <person name="Milanesi L."/>
        </authorList>
    </citation>
    <scope>NUCLEOTIDE SEQUENCE [LARGE SCALE GENOMIC DNA]</scope>
    <source>
        <strain evidence="4 5">R7</strain>
    </source>
</reference>
<protein>
    <submittedName>
        <fullName evidence="4">PaaX family transcriptional regulator</fullName>
    </submittedName>
</protein>
<dbReference type="RefSeq" id="WP_128641192.1">
    <property type="nucleotide sequence ID" value="NZ_CP008947.1"/>
</dbReference>
<accession>A0A076ER90</accession>
<gene>
    <name evidence="4" type="ORF">EP51_28900</name>
</gene>
<dbReference type="InterPro" id="IPR011965">
    <property type="entry name" value="PaaX_trns_reg"/>
</dbReference>
<organism evidence="4 5">
    <name type="scientific">Rhodococcus opacus</name>
    <name type="common">Nocardia opaca</name>
    <dbReference type="NCBI Taxonomy" id="37919"/>
    <lineage>
        <taxon>Bacteria</taxon>
        <taxon>Bacillati</taxon>
        <taxon>Actinomycetota</taxon>
        <taxon>Actinomycetes</taxon>
        <taxon>Mycobacteriales</taxon>
        <taxon>Nocardiaceae</taxon>
        <taxon>Rhodococcus</taxon>
    </lineage>
</organism>
<feature type="domain" description="Transcriptional repressor PaaX-like N-terminal" evidence="1">
    <location>
        <begin position="16"/>
        <end position="85"/>
    </location>
</feature>
<dbReference type="eggNOG" id="COG3327">
    <property type="taxonomic scope" value="Bacteria"/>
</dbReference>
<dbReference type="Gene3D" id="1.10.10.10">
    <property type="entry name" value="Winged helix-like DNA-binding domain superfamily/Winged helix DNA-binding domain"/>
    <property type="match status" value="1"/>
</dbReference>
<dbReference type="Pfam" id="PF07848">
    <property type="entry name" value="PaaX"/>
    <property type="match status" value="1"/>
</dbReference>
<dbReference type="GO" id="GO:0006351">
    <property type="term" value="P:DNA-templated transcription"/>
    <property type="evidence" value="ECO:0007669"/>
    <property type="project" value="InterPro"/>
</dbReference>
<evidence type="ECO:0000259" key="2">
    <source>
        <dbReference type="Pfam" id="PF08223"/>
    </source>
</evidence>
<evidence type="ECO:0000313" key="5">
    <source>
        <dbReference type="Proteomes" id="UP000028488"/>
    </source>
</evidence>
<dbReference type="Gene3D" id="3.30.70.2650">
    <property type="match status" value="1"/>
</dbReference>
<evidence type="ECO:0000259" key="1">
    <source>
        <dbReference type="Pfam" id="PF07848"/>
    </source>
</evidence>
<dbReference type="InterPro" id="IPR036388">
    <property type="entry name" value="WH-like_DNA-bd_sf"/>
</dbReference>
<dbReference type="AlphaFoldDB" id="A0A076ER90"/>
<feature type="domain" description="Transcriptional repressor PaaX-like central Cas2-like" evidence="3">
    <location>
        <begin position="104"/>
        <end position="178"/>
    </location>
</feature>
<name>A0A076ER90_RHOOP</name>
<dbReference type="InterPro" id="IPR048846">
    <property type="entry name" value="PaaX-like_central"/>
</dbReference>
<dbReference type="PANTHER" id="PTHR30319">
    <property type="entry name" value="PHENYLACETIC ACID REGULATOR-RELATED TRANSCRIPTIONAL REPRESSOR"/>
    <property type="match status" value="1"/>
</dbReference>
<dbReference type="InterPro" id="IPR013225">
    <property type="entry name" value="PaaX_C"/>
</dbReference>
<dbReference type="PIRSF" id="PIRSF020623">
    <property type="entry name" value="PaaX"/>
    <property type="match status" value="1"/>
</dbReference>
<proteinExistence type="predicted"/>
<dbReference type="Pfam" id="PF08223">
    <property type="entry name" value="PaaX_C"/>
    <property type="match status" value="1"/>
</dbReference>